<name>A0A5K1V4Y2_ENTHI</name>
<dbReference type="VEuPathDB" id="AmoebaDB:EHI5A_164220"/>
<dbReference type="AlphaFoldDB" id="A0A5K1V4Y2"/>
<feature type="signal peptide" evidence="2">
    <location>
        <begin position="1"/>
        <end position="22"/>
    </location>
</feature>
<dbReference type="SMR" id="A0A5K1V4Y2"/>
<evidence type="ECO:0000256" key="2">
    <source>
        <dbReference type="SAM" id="SignalP"/>
    </source>
</evidence>
<evidence type="ECO:0000313" key="5">
    <source>
        <dbReference type="Proteomes" id="UP000078387"/>
    </source>
</evidence>
<dbReference type="SMART" id="SM01190">
    <property type="entry name" value="EMP24_GP25L"/>
    <property type="match status" value="1"/>
</dbReference>
<dbReference type="VEuPathDB" id="AmoebaDB:EHI_138080"/>
<evidence type="ECO:0000259" key="3">
    <source>
        <dbReference type="SMART" id="SM01190"/>
    </source>
</evidence>
<dbReference type="VEuPathDB" id="AmoebaDB:EHI7A_121180"/>
<sequence length="203" mass="23374">MFALIFFIQLSIGFIMEVPTNGFRCISDEGFDKERAAGTYRLAEGQSLDKRQVVFKIFRGETDRTEIFSADFDDTKKPREFGALYNEDLDKLYFCVIDSANSRGIDPVRVEINFETGKVENNFVGKDKIDTVSDKVDDALKNSEAIKEYVDKCKKLYDTRRGLNEATNSMTLWMMILVICAVIGSTLYQLRSMKQFFLRRKLV</sequence>
<keyword evidence="1" id="KW-0472">Membrane</keyword>
<keyword evidence="1" id="KW-0812">Transmembrane</keyword>
<dbReference type="InterPro" id="IPR009038">
    <property type="entry name" value="GOLD_dom"/>
</dbReference>
<comment type="caution">
    <text evidence="4">The sequence shown here is derived from an EMBL/GenBank/DDBJ whole genome shotgun (WGS) entry which is preliminary data.</text>
</comment>
<gene>
    <name evidence="4" type="ORF">CL6EHI_138080</name>
</gene>
<proteinExistence type="predicted"/>
<organism evidence="4 5">
    <name type="scientific">Entamoeba histolytica</name>
    <dbReference type="NCBI Taxonomy" id="5759"/>
    <lineage>
        <taxon>Eukaryota</taxon>
        <taxon>Amoebozoa</taxon>
        <taxon>Evosea</taxon>
        <taxon>Archamoebae</taxon>
        <taxon>Mastigamoebida</taxon>
        <taxon>Entamoebidae</taxon>
        <taxon>Entamoeba</taxon>
    </lineage>
</organism>
<feature type="chain" id="PRO_5023880189" description="GOLD domain-containing protein" evidence="2">
    <location>
        <begin position="23"/>
        <end position="203"/>
    </location>
</feature>
<protein>
    <recommendedName>
        <fullName evidence="3">GOLD domain-containing protein</fullName>
    </recommendedName>
</protein>
<dbReference type="Pfam" id="PF01105">
    <property type="entry name" value="EMP24_GP25L"/>
    <property type="match status" value="1"/>
</dbReference>
<keyword evidence="2" id="KW-0732">Signal</keyword>
<dbReference type="Proteomes" id="UP000078387">
    <property type="component" value="Unassembled WGS sequence"/>
</dbReference>
<dbReference type="EMBL" id="BDEQ01000001">
    <property type="protein sequence ID" value="GAT94258.1"/>
    <property type="molecule type" value="Genomic_DNA"/>
</dbReference>
<evidence type="ECO:0000256" key="1">
    <source>
        <dbReference type="SAM" id="Phobius"/>
    </source>
</evidence>
<dbReference type="OMA" id="CIFEEGF"/>
<keyword evidence="1" id="KW-1133">Transmembrane helix</keyword>
<feature type="domain" description="GOLD" evidence="3">
    <location>
        <begin position="13"/>
        <end position="198"/>
    </location>
</feature>
<evidence type="ECO:0000313" key="4">
    <source>
        <dbReference type="EMBL" id="GAT94258.1"/>
    </source>
</evidence>
<dbReference type="VEuPathDB" id="AmoebaDB:EHI8A_130560"/>
<feature type="transmembrane region" description="Helical" evidence="1">
    <location>
        <begin position="170"/>
        <end position="190"/>
    </location>
</feature>
<dbReference type="VEuPathDB" id="AmoebaDB:KM1_200580"/>
<accession>A0A5K1V4Y2</accession>
<reference evidence="4 5" key="1">
    <citation type="submission" date="2016-05" db="EMBL/GenBank/DDBJ databases">
        <title>First whole genome sequencing of Entamoeba histolytica HM1:IMSS-clone-6.</title>
        <authorList>
            <person name="Mukherjee Avik.K."/>
            <person name="Izumyama S."/>
            <person name="Nakada-Tsukui K."/>
            <person name="Nozaki T."/>
        </authorList>
    </citation>
    <scope>NUCLEOTIDE SEQUENCE [LARGE SCALE GENOMIC DNA]</scope>
    <source>
        <strain evidence="4 5">HM1:IMSS clone 6</strain>
    </source>
</reference>